<dbReference type="RefSeq" id="WP_089892764.1">
    <property type="nucleotide sequence ID" value="NZ_CALJFH010000037.1"/>
</dbReference>
<evidence type="ECO:0000313" key="2">
    <source>
        <dbReference type="EMBL" id="SDY72192.1"/>
    </source>
</evidence>
<evidence type="ECO:0000256" key="1">
    <source>
        <dbReference type="SAM" id="SignalP"/>
    </source>
</evidence>
<gene>
    <name evidence="2" type="ORF">SAMN05444486_103413</name>
</gene>
<feature type="chain" id="PRO_5011575722" description="Secreted protein" evidence="1">
    <location>
        <begin position="25"/>
        <end position="79"/>
    </location>
</feature>
<protein>
    <recommendedName>
        <fullName evidence="4">Secreted protein</fullName>
    </recommendedName>
</protein>
<reference evidence="2 3" key="1">
    <citation type="submission" date="2016-10" db="EMBL/GenBank/DDBJ databases">
        <authorList>
            <person name="de Groot N.N."/>
        </authorList>
    </citation>
    <scope>NUCLEOTIDE SEQUENCE [LARGE SCALE GENOMIC DNA]</scope>
    <source>
        <strain evidence="2 3">DSM 24677</strain>
    </source>
</reference>
<sequence>MTNATKVFAAAALFVASTAPVAEAQMRPAVGYQSQWYTTPDGCSYSRTHAPGYGVSWVLIQNPHHINKPNVGDHCANTL</sequence>
<evidence type="ECO:0008006" key="4">
    <source>
        <dbReference type="Google" id="ProtNLM"/>
    </source>
</evidence>
<dbReference type="AlphaFoldDB" id="A0A1H3M647"/>
<dbReference type="GeneID" id="78125360"/>
<keyword evidence="3" id="KW-1185">Reference proteome</keyword>
<dbReference type="EMBL" id="FNPR01000003">
    <property type="protein sequence ID" value="SDY72192.1"/>
    <property type="molecule type" value="Genomic_DNA"/>
</dbReference>
<dbReference type="OrthoDB" id="7875167at2"/>
<feature type="signal peptide" evidence="1">
    <location>
        <begin position="1"/>
        <end position="24"/>
    </location>
</feature>
<accession>A0A1H3M647</accession>
<proteinExistence type="predicted"/>
<organism evidence="2 3">
    <name type="scientific">Lentibacter algarum</name>
    <dbReference type="NCBI Taxonomy" id="576131"/>
    <lineage>
        <taxon>Bacteria</taxon>
        <taxon>Pseudomonadati</taxon>
        <taxon>Pseudomonadota</taxon>
        <taxon>Alphaproteobacteria</taxon>
        <taxon>Rhodobacterales</taxon>
        <taxon>Roseobacteraceae</taxon>
        <taxon>Lentibacter</taxon>
    </lineage>
</organism>
<name>A0A1H3M647_9RHOB</name>
<dbReference type="Proteomes" id="UP000199026">
    <property type="component" value="Unassembled WGS sequence"/>
</dbReference>
<keyword evidence="1" id="KW-0732">Signal</keyword>
<evidence type="ECO:0000313" key="3">
    <source>
        <dbReference type="Proteomes" id="UP000199026"/>
    </source>
</evidence>